<dbReference type="AlphaFoldDB" id="A0A182E5Y4"/>
<dbReference type="GO" id="GO:0004674">
    <property type="term" value="F:protein serine/threonine kinase activity"/>
    <property type="evidence" value="ECO:0007669"/>
    <property type="project" value="UniProtKB-EC"/>
</dbReference>
<dbReference type="PANTHER" id="PTHR37079">
    <property type="entry name" value="SERINE/THREONINE-PROTEIN KINASE ATM"/>
    <property type="match status" value="1"/>
</dbReference>
<dbReference type="EC" id="2.7.11.1" evidence="2"/>
<dbReference type="GO" id="GO:0006281">
    <property type="term" value="P:DNA repair"/>
    <property type="evidence" value="ECO:0007669"/>
    <property type="project" value="InterPro"/>
</dbReference>
<comment type="subcellular location">
    <subcellularLocation>
        <location evidence="1">Nucleus</location>
    </subcellularLocation>
</comment>
<name>A0A182E5Y4_ONCOC</name>
<keyword evidence="13" id="KW-1185">Reference proteome</keyword>
<evidence type="ECO:0000256" key="1">
    <source>
        <dbReference type="ARBA" id="ARBA00004123"/>
    </source>
</evidence>
<dbReference type="WBParaSite" id="nOo.2.0.1.t03419-RA">
    <property type="protein sequence ID" value="nOo.2.0.1.t03419-RA"/>
    <property type="gene ID" value="nOo.2.0.1.g03419"/>
</dbReference>
<keyword evidence="9" id="KW-0175">Coiled coil</keyword>
<evidence type="ECO:0000259" key="11">
    <source>
        <dbReference type="PROSITE" id="PS51190"/>
    </source>
</evidence>
<evidence type="ECO:0000313" key="13">
    <source>
        <dbReference type="Proteomes" id="UP000271087"/>
    </source>
</evidence>
<evidence type="ECO:0000259" key="10">
    <source>
        <dbReference type="PROSITE" id="PS50290"/>
    </source>
</evidence>
<dbReference type="InterPro" id="IPR044107">
    <property type="entry name" value="PIKKc_ATM"/>
</dbReference>
<keyword evidence="3" id="KW-0808">Transferase</keyword>
<dbReference type="InterPro" id="IPR011009">
    <property type="entry name" value="Kinase-like_dom_sf"/>
</dbReference>
<dbReference type="InterPro" id="IPR036940">
    <property type="entry name" value="PI3/4_kinase_cat_sf"/>
</dbReference>
<dbReference type="InterPro" id="IPR018936">
    <property type="entry name" value="PI3/4_kinase_CS"/>
</dbReference>
<sequence>AVEKTLSTGHENVLLLAEVHKRLAIYAEKKLLLLEDYCSSETFKVKKTAIKKWEEELRAIREERLQAVRQGKMVEQGKLLEEKRIQKEKMSEEKELVQYCNDRNMLILTALDAYLAALELDASAADIPYRILPFFVKAKYNENLLEPLKASCTLRNFPRNDLDSIVRLSIPRPSAFALLYQLSACDDRFSRSTASIADSVLLNEAENLRNVPIPAIEQPAIDIVFQLTDDSSQLITFINIEPVVTIADGITQPTIVTVIGSDGKVRKLIFKNEDLRQDSLVEQLFTVVNILLMNEDKTFPLRTYHVMPINSSAGIIEFCLGTVSLCNYICGADRKSGMHKKLYPLEMTAAAARFKLSEARTNQSNLVETYEEICKGIHPVFRHFFYDSFPDPLEWFSRIKDYTISLARWSIVGYIVGLGDRHLNNIMIEKETGRLLHIDLGMVFEFGKRNLLIPERVPFRLTREMIDPILIEGVNGKFKNVAVDTLDRLRKNSQVLIGLALVLLNDPLMKYLGGEKGSHSATLAICRLHDKLAGIENRIYMDPSQQVSHLIKEASNPENLARMFAGWMPFL</sequence>
<protein>
    <recommendedName>
        <fullName evidence="2">non-specific serine/threonine protein kinase</fullName>
        <ecNumber evidence="2">2.7.11.1</ecNumber>
    </recommendedName>
</protein>
<dbReference type="GO" id="GO:0005524">
    <property type="term" value="F:ATP binding"/>
    <property type="evidence" value="ECO:0007669"/>
    <property type="project" value="UniProtKB-KW"/>
</dbReference>
<dbReference type="CDD" id="cd05171">
    <property type="entry name" value="PIKKc_ATM"/>
    <property type="match status" value="1"/>
</dbReference>
<reference evidence="12 13" key="2">
    <citation type="submission" date="2018-08" db="EMBL/GenBank/DDBJ databases">
        <authorList>
            <person name="Laetsch R D."/>
            <person name="Stevens L."/>
            <person name="Kumar S."/>
            <person name="Blaxter L. M."/>
        </authorList>
    </citation>
    <scope>NUCLEOTIDE SEQUENCE [LARGE SCALE GENOMIC DNA]</scope>
</reference>
<dbReference type="InterPro" id="IPR000403">
    <property type="entry name" value="PI3/4_kinase_cat_dom"/>
</dbReference>
<evidence type="ECO:0000256" key="7">
    <source>
        <dbReference type="ARBA" id="ARBA00022840"/>
    </source>
</evidence>
<evidence type="ECO:0000256" key="4">
    <source>
        <dbReference type="ARBA" id="ARBA00022741"/>
    </source>
</evidence>
<evidence type="ECO:0000256" key="5">
    <source>
        <dbReference type="ARBA" id="ARBA00022763"/>
    </source>
</evidence>
<dbReference type="EMBL" id="UYRW01000649">
    <property type="protein sequence ID" value="VDK69084.1"/>
    <property type="molecule type" value="Genomic_DNA"/>
</dbReference>
<dbReference type="Pfam" id="PF02260">
    <property type="entry name" value="FATC"/>
    <property type="match status" value="1"/>
</dbReference>
<dbReference type="PROSITE" id="PS00915">
    <property type="entry name" value="PI3_4_KINASE_1"/>
    <property type="match status" value="1"/>
</dbReference>
<organism evidence="14">
    <name type="scientific">Onchocerca ochengi</name>
    <name type="common">Filarial nematode worm</name>
    <dbReference type="NCBI Taxonomy" id="42157"/>
    <lineage>
        <taxon>Eukaryota</taxon>
        <taxon>Metazoa</taxon>
        <taxon>Ecdysozoa</taxon>
        <taxon>Nematoda</taxon>
        <taxon>Chromadorea</taxon>
        <taxon>Rhabditida</taxon>
        <taxon>Spirurina</taxon>
        <taxon>Spiruromorpha</taxon>
        <taxon>Filarioidea</taxon>
        <taxon>Onchocercidae</taxon>
        <taxon>Onchocerca</taxon>
    </lineage>
</organism>
<dbReference type="Gene3D" id="1.10.1070.11">
    <property type="entry name" value="Phosphatidylinositol 3-/4-kinase, catalytic domain"/>
    <property type="match status" value="1"/>
</dbReference>
<dbReference type="PROSITE" id="PS51190">
    <property type="entry name" value="FATC"/>
    <property type="match status" value="1"/>
</dbReference>
<proteinExistence type="predicted"/>
<dbReference type="SMART" id="SM00146">
    <property type="entry name" value="PI3Kc"/>
    <property type="match status" value="1"/>
</dbReference>
<feature type="domain" description="PI3K/PI4K catalytic" evidence="10">
    <location>
        <begin position="240"/>
        <end position="562"/>
    </location>
</feature>
<keyword evidence="6" id="KW-0418">Kinase</keyword>
<dbReference type="SMART" id="SM01343">
    <property type="entry name" value="FATC"/>
    <property type="match status" value="1"/>
</dbReference>
<dbReference type="PROSITE" id="PS00916">
    <property type="entry name" value="PI3_4_KINASE_2"/>
    <property type="match status" value="1"/>
</dbReference>
<keyword evidence="4" id="KW-0547">Nucleotide-binding</keyword>
<dbReference type="Gene3D" id="3.30.1010.10">
    <property type="entry name" value="Phosphatidylinositol 3-kinase Catalytic Subunit, Chain A, domain 4"/>
    <property type="match status" value="1"/>
</dbReference>
<dbReference type="STRING" id="42157.A0A182E5Y4"/>
<evidence type="ECO:0000256" key="6">
    <source>
        <dbReference type="ARBA" id="ARBA00022777"/>
    </source>
</evidence>
<keyword evidence="7" id="KW-0067">ATP-binding</keyword>
<evidence type="ECO:0000313" key="14">
    <source>
        <dbReference type="WBParaSite" id="nOo.2.0.1.t03419-RA"/>
    </source>
</evidence>
<dbReference type="GO" id="GO:0005634">
    <property type="term" value="C:nucleus"/>
    <property type="evidence" value="ECO:0007669"/>
    <property type="project" value="UniProtKB-SubCell"/>
</dbReference>
<evidence type="ECO:0000256" key="3">
    <source>
        <dbReference type="ARBA" id="ARBA00022679"/>
    </source>
</evidence>
<keyword evidence="5" id="KW-0227">DNA damage</keyword>
<evidence type="ECO:0000256" key="8">
    <source>
        <dbReference type="ARBA" id="ARBA00023242"/>
    </source>
</evidence>
<feature type="domain" description="FATC" evidence="11">
    <location>
        <begin position="539"/>
        <end position="571"/>
    </location>
</feature>
<reference evidence="14" key="1">
    <citation type="submission" date="2016-06" db="UniProtKB">
        <authorList>
            <consortium name="WormBaseParasite"/>
        </authorList>
    </citation>
    <scope>IDENTIFICATION</scope>
</reference>
<evidence type="ECO:0000313" key="12">
    <source>
        <dbReference type="EMBL" id="VDK69084.1"/>
    </source>
</evidence>
<evidence type="ECO:0000256" key="2">
    <source>
        <dbReference type="ARBA" id="ARBA00012513"/>
    </source>
</evidence>
<dbReference type="SUPFAM" id="SSF56112">
    <property type="entry name" value="Protein kinase-like (PK-like)"/>
    <property type="match status" value="1"/>
</dbReference>
<dbReference type="PROSITE" id="PS50290">
    <property type="entry name" value="PI3_4_KINASE_3"/>
    <property type="match status" value="1"/>
</dbReference>
<dbReference type="Pfam" id="PF00454">
    <property type="entry name" value="PI3_PI4_kinase"/>
    <property type="match status" value="1"/>
</dbReference>
<keyword evidence="8" id="KW-0539">Nucleus</keyword>
<evidence type="ECO:0000256" key="9">
    <source>
        <dbReference type="SAM" id="Coils"/>
    </source>
</evidence>
<dbReference type="InterPro" id="IPR003152">
    <property type="entry name" value="FATC_dom"/>
</dbReference>
<dbReference type="InterPro" id="IPR038980">
    <property type="entry name" value="ATM_plant"/>
</dbReference>
<dbReference type="OrthoDB" id="381190at2759"/>
<gene>
    <name evidence="12" type="ORF">NOO_LOCUS3419</name>
</gene>
<feature type="coiled-coil region" evidence="9">
    <location>
        <begin position="43"/>
        <end position="70"/>
    </location>
</feature>
<accession>A0A182E5Y4</accession>
<dbReference type="PANTHER" id="PTHR37079:SF4">
    <property type="entry name" value="SERINE_THREONINE-PROTEIN KINASE ATM"/>
    <property type="match status" value="1"/>
</dbReference>
<dbReference type="Proteomes" id="UP000271087">
    <property type="component" value="Unassembled WGS sequence"/>
</dbReference>